<dbReference type="InterPro" id="IPR050469">
    <property type="entry name" value="Diguanylate_Cyclase"/>
</dbReference>
<dbReference type="RefSeq" id="WP_126157103.1">
    <property type="nucleotide sequence ID" value="NZ_RQXW01000002.1"/>
</dbReference>
<dbReference type="InterPro" id="IPR043128">
    <property type="entry name" value="Rev_trsase/Diguanyl_cyclase"/>
</dbReference>
<evidence type="ECO:0000256" key="1">
    <source>
        <dbReference type="ARBA" id="ARBA00001946"/>
    </source>
</evidence>
<feature type="domain" description="GGDEF" evidence="4">
    <location>
        <begin position="172"/>
        <end position="305"/>
    </location>
</feature>
<dbReference type="InterPro" id="IPR000160">
    <property type="entry name" value="GGDEF_dom"/>
</dbReference>
<comment type="caution">
    <text evidence="5">The sequence shown here is derived from an EMBL/GenBank/DDBJ whole genome shotgun (WGS) entry which is preliminary data.</text>
</comment>
<dbReference type="Gene3D" id="3.30.70.270">
    <property type="match status" value="1"/>
</dbReference>
<gene>
    <name evidence="5" type="ORF">EH243_02710</name>
</gene>
<evidence type="ECO:0000313" key="5">
    <source>
        <dbReference type="EMBL" id="RTE67135.1"/>
    </source>
</evidence>
<accession>A0A430KUC9</accession>
<dbReference type="GO" id="GO:1902201">
    <property type="term" value="P:negative regulation of bacterial-type flagellum-dependent cell motility"/>
    <property type="evidence" value="ECO:0007669"/>
    <property type="project" value="TreeGrafter"/>
</dbReference>
<dbReference type="PANTHER" id="PTHR45138">
    <property type="entry name" value="REGULATORY COMPONENTS OF SENSORY TRANSDUCTION SYSTEM"/>
    <property type="match status" value="1"/>
</dbReference>
<dbReference type="EC" id="2.7.7.65" evidence="2"/>
<dbReference type="InterPro" id="IPR029787">
    <property type="entry name" value="Nucleotide_cyclase"/>
</dbReference>
<name>A0A430KUC9_9GAMM</name>
<dbReference type="FunFam" id="3.30.70.270:FF:000001">
    <property type="entry name" value="Diguanylate cyclase domain protein"/>
    <property type="match status" value="1"/>
</dbReference>
<organism evidence="5 6">
    <name type="scientific">Amphritea opalescens</name>
    <dbReference type="NCBI Taxonomy" id="2490544"/>
    <lineage>
        <taxon>Bacteria</taxon>
        <taxon>Pseudomonadati</taxon>
        <taxon>Pseudomonadota</taxon>
        <taxon>Gammaproteobacteria</taxon>
        <taxon>Oceanospirillales</taxon>
        <taxon>Oceanospirillaceae</taxon>
        <taxon>Amphritea</taxon>
    </lineage>
</organism>
<evidence type="ECO:0000256" key="3">
    <source>
        <dbReference type="ARBA" id="ARBA00034247"/>
    </source>
</evidence>
<dbReference type="SMART" id="SM00267">
    <property type="entry name" value="GGDEF"/>
    <property type="match status" value="1"/>
</dbReference>
<keyword evidence="6" id="KW-1185">Reference proteome</keyword>
<evidence type="ECO:0000259" key="4">
    <source>
        <dbReference type="PROSITE" id="PS50887"/>
    </source>
</evidence>
<protein>
    <recommendedName>
        <fullName evidence="2">diguanylate cyclase</fullName>
        <ecNumber evidence="2">2.7.7.65</ecNumber>
    </recommendedName>
</protein>
<dbReference type="CDD" id="cd01949">
    <property type="entry name" value="GGDEF"/>
    <property type="match status" value="1"/>
</dbReference>
<dbReference type="GO" id="GO:0005886">
    <property type="term" value="C:plasma membrane"/>
    <property type="evidence" value="ECO:0007669"/>
    <property type="project" value="TreeGrafter"/>
</dbReference>
<dbReference type="NCBIfam" id="TIGR00254">
    <property type="entry name" value="GGDEF"/>
    <property type="match status" value="1"/>
</dbReference>
<dbReference type="Pfam" id="PF00990">
    <property type="entry name" value="GGDEF"/>
    <property type="match status" value="1"/>
</dbReference>
<dbReference type="AlphaFoldDB" id="A0A430KUC9"/>
<dbReference type="Gene3D" id="3.30.450.20">
    <property type="entry name" value="PAS domain"/>
    <property type="match status" value="1"/>
</dbReference>
<dbReference type="GO" id="GO:0052621">
    <property type="term" value="F:diguanylate cyclase activity"/>
    <property type="evidence" value="ECO:0007669"/>
    <property type="project" value="UniProtKB-EC"/>
</dbReference>
<comment type="cofactor">
    <cofactor evidence="1">
        <name>Mg(2+)</name>
        <dbReference type="ChEBI" id="CHEBI:18420"/>
    </cofactor>
</comment>
<dbReference type="PANTHER" id="PTHR45138:SF9">
    <property type="entry name" value="DIGUANYLATE CYCLASE DGCM-RELATED"/>
    <property type="match status" value="1"/>
</dbReference>
<dbReference type="EMBL" id="RQXW01000002">
    <property type="protein sequence ID" value="RTE67135.1"/>
    <property type="molecule type" value="Genomic_DNA"/>
</dbReference>
<dbReference type="GO" id="GO:0043709">
    <property type="term" value="P:cell adhesion involved in single-species biofilm formation"/>
    <property type="evidence" value="ECO:0007669"/>
    <property type="project" value="TreeGrafter"/>
</dbReference>
<proteinExistence type="predicted"/>
<dbReference type="PROSITE" id="PS50887">
    <property type="entry name" value="GGDEF"/>
    <property type="match status" value="1"/>
</dbReference>
<dbReference type="Proteomes" id="UP000283087">
    <property type="component" value="Unassembled WGS sequence"/>
</dbReference>
<dbReference type="OrthoDB" id="9812260at2"/>
<reference evidence="5 6" key="1">
    <citation type="submission" date="2018-11" db="EMBL/GenBank/DDBJ databases">
        <title>The draft genome sequence of Amphritea opalescens ANRC-JH13T.</title>
        <authorList>
            <person name="Fang Z."/>
            <person name="Zhang Y."/>
            <person name="Han X."/>
        </authorList>
    </citation>
    <scope>NUCLEOTIDE SEQUENCE [LARGE SCALE GENOMIC DNA]</scope>
    <source>
        <strain evidence="5 6">ANRC-JH13</strain>
    </source>
</reference>
<dbReference type="SUPFAM" id="SSF55073">
    <property type="entry name" value="Nucleotide cyclase"/>
    <property type="match status" value="1"/>
</dbReference>
<evidence type="ECO:0000256" key="2">
    <source>
        <dbReference type="ARBA" id="ARBA00012528"/>
    </source>
</evidence>
<comment type="catalytic activity">
    <reaction evidence="3">
        <text>2 GTP = 3',3'-c-di-GMP + 2 diphosphate</text>
        <dbReference type="Rhea" id="RHEA:24898"/>
        <dbReference type="ChEBI" id="CHEBI:33019"/>
        <dbReference type="ChEBI" id="CHEBI:37565"/>
        <dbReference type="ChEBI" id="CHEBI:58805"/>
        <dbReference type="EC" id="2.7.7.65"/>
    </reaction>
</comment>
<sequence length="305" mass="34890">MKALERLHLKELLDQLPDPAFVMTRSGVYAAIFGGRDTRYYHDGRDLIGKRISDVLVPAKANWFLKEIAAVLNRRKMHVVEYELSNRDIMGLEDVDGPAETLWFEGRVSALSFQVNDEDAVLWVATNRTANHRLQEQLRELSMTDPLTQLPNRRQLNQLLTEYLDRTKRYGEVVTVLMWDIDRFKRVNDTFGHEKGDEVLVAMATLCRQHLRRTDWLIRLGGDEFVALMPYTGARQATLFYERFRTEVSHLVGSLNIEGLGVGITAGISLIHQDDETIHDVLKRADQALYQAKDLGRNQLAANGV</sequence>
<evidence type="ECO:0000313" key="6">
    <source>
        <dbReference type="Proteomes" id="UP000283087"/>
    </source>
</evidence>